<gene>
    <name evidence="7" type="primary">LOC111110354</name>
</gene>
<sequence length="261" mass="29379">MKNKLKMMLLQFVIGCLLLVGSYSQEQVVLDRNELSDVMNELKLLRSEGAENRKRIILQENELKAVKLELMETKRHCNCEPNSSNVMSSSEVNKDISIDEKNTIRQNEHARMNRIIPPTNPPVNHRDDEPIAFYAYMSTDMNNIGGHHTLIFDVIKANPGLGLHPTTGVFTAPKSGFYVFTWTIRVYNNNFHSVELVVNGQVNGALYVHGGTGEDDMSSSIAVVYVSERGDVFLRTRISYNQGVIESNSYGYSSFAGWKLA</sequence>
<reference evidence="7" key="1">
    <citation type="submission" date="2025-08" db="UniProtKB">
        <authorList>
            <consortium name="RefSeq"/>
        </authorList>
    </citation>
    <scope>IDENTIFICATION</scope>
    <source>
        <tissue evidence="7">Whole sample</tissue>
    </source>
</reference>
<evidence type="ECO:0000313" key="7">
    <source>
        <dbReference type="RefSeq" id="XP_022302538.1"/>
    </source>
</evidence>
<evidence type="ECO:0000256" key="4">
    <source>
        <dbReference type="SAM" id="SignalP"/>
    </source>
</evidence>
<dbReference type="PROSITE" id="PS50871">
    <property type="entry name" value="C1Q"/>
    <property type="match status" value="1"/>
</dbReference>
<evidence type="ECO:0000259" key="5">
    <source>
        <dbReference type="PROSITE" id="PS50871"/>
    </source>
</evidence>
<dbReference type="InterPro" id="IPR050822">
    <property type="entry name" value="Cerebellin_Synaptic_Org"/>
</dbReference>
<protein>
    <submittedName>
        <fullName evidence="7">Heavy metal-binding protein HIP-like</fullName>
    </submittedName>
</protein>
<dbReference type="SMART" id="SM00110">
    <property type="entry name" value="C1Q"/>
    <property type="match status" value="1"/>
</dbReference>
<keyword evidence="2" id="KW-0964">Secreted</keyword>
<proteinExistence type="predicted"/>
<dbReference type="PANTHER" id="PTHR22923">
    <property type="entry name" value="CEREBELLIN-RELATED"/>
    <property type="match status" value="1"/>
</dbReference>
<accession>A0A8B8BGZ8</accession>
<dbReference type="SUPFAM" id="SSF49842">
    <property type="entry name" value="TNF-like"/>
    <property type="match status" value="1"/>
</dbReference>
<evidence type="ECO:0000256" key="1">
    <source>
        <dbReference type="ARBA" id="ARBA00004613"/>
    </source>
</evidence>
<dbReference type="AlphaFoldDB" id="A0A8B8BGZ8"/>
<dbReference type="KEGG" id="cvn:111110354"/>
<dbReference type="PANTHER" id="PTHR22923:SF116">
    <property type="entry name" value="C1Q DOMAIN-CONTAINING PROTEIN"/>
    <property type="match status" value="1"/>
</dbReference>
<keyword evidence="6" id="KW-1185">Reference proteome</keyword>
<dbReference type="Gene3D" id="2.60.120.40">
    <property type="match status" value="1"/>
</dbReference>
<evidence type="ECO:0000256" key="3">
    <source>
        <dbReference type="ARBA" id="ARBA00022729"/>
    </source>
</evidence>
<keyword evidence="3 4" id="KW-0732">Signal</keyword>
<dbReference type="RefSeq" id="XP_022302538.1">
    <property type="nucleotide sequence ID" value="XM_022446830.1"/>
</dbReference>
<feature type="signal peptide" evidence="4">
    <location>
        <begin position="1"/>
        <end position="24"/>
    </location>
</feature>
<evidence type="ECO:0000256" key="2">
    <source>
        <dbReference type="ARBA" id="ARBA00022525"/>
    </source>
</evidence>
<dbReference type="Proteomes" id="UP000694844">
    <property type="component" value="Chromosome 8"/>
</dbReference>
<organism evidence="6 7">
    <name type="scientific">Crassostrea virginica</name>
    <name type="common">Eastern oyster</name>
    <dbReference type="NCBI Taxonomy" id="6565"/>
    <lineage>
        <taxon>Eukaryota</taxon>
        <taxon>Metazoa</taxon>
        <taxon>Spiralia</taxon>
        <taxon>Lophotrochozoa</taxon>
        <taxon>Mollusca</taxon>
        <taxon>Bivalvia</taxon>
        <taxon>Autobranchia</taxon>
        <taxon>Pteriomorphia</taxon>
        <taxon>Ostreida</taxon>
        <taxon>Ostreoidea</taxon>
        <taxon>Ostreidae</taxon>
        <taxon>Crassostrea</taxon>
    </lineage>
</organism>
<feature type="domain" description="C1q" evidence="5">
    <location>
        <begin position="126"/>
        <end position="261"/>
    </location>
</feature>
<comment type="subcellular location">
    <subcellularLocation>
        <location evidence="1">Secreted</location>
    </subcellularLocation>
</comment>
<dbReference type="Pfam" id="PF00386">
    <property type="entry name" value="C1q"/>
    <property type="match status" value="1"/>
</dbReference>
<dbReference type="InterPro" id="IPR001073">
    <property type="entry name" value="C1q_dom"/>
</dbReference>
<dbReference type="InterPro" id="IPR008983">
    <property type="entry name" value="Tumour_necrosis_fac-like_dom"/>
</dbReference>
<feature type="chain" id="PRO_5034862244" evidence="4">
    <location>
        <begin position="25"/>
        <end position="261"/>
    </location>
</feature>
<dbReference type="GO" id="GO:0005576">
    <property type="term" value="C:extracellular region"/>
    <property type="evidence" value="ECO:0007669"/>
    <property type="project" value="UniProtKB-SubCell"/>
</dbReference>
<evidence type="ECO:0000313" key="6">
    <source>
        <dbReference type="Proteomes" id="UP000694844"/>
    </source>
</evidence>
<dbReference type="OrthoDB" id="6062033at2759"/>
<dbReference type="GeneID" id="111110354"/>
<name>A0A8B8BGZ8_CRAVI</name>